<dbReference type="EMBL" id="GITU01001901">
    <property type="protein sequence ID" value="MBC1170604.1"/>
    <property type="molecule type" value="Transcribed_RNA"/>
</dbReference>
<dbReference type="EnsemblMetazoa" id="LLOJ006669-RA">
    <property type="protein sequence ID" value="LLOJ006669-PA"/>
    <property type="gene ID" value="LLOJ006669"/>
</dbReference>
<accession>A0A1B0EZ80</accession>
<dbReference type="EMBL" id="AJWK01021990">
    <property type="status" value="NOT_ANNOTATED_CDS"/>
    <property type="molecule type" value="Genomic_DNA"/>
</dbReference>
<dbReference type="Proteomes" id="UP000092461">
    <property type="component" value="Unassembled WGS sequence"/>
</dbReference>
<keyword evidence="1" id="KW-0472">Membrane</keyword>
<reference evidence="3" key="2">
    <citation type="journal article" date="2020" name="BMC">
        <title>Leishmania infection induces a limited differential gene expression in the sand fly midgut.</title>
        <authorList>
            <person name="Coutinho-Abreu I.V."/>
            <person name="Serafim T.D."/>
            <person name="Meneses C."/>
            <person name="Kamhawi S."/>
            <person name="Oliveira F."/>
            <person name="Valenzuela J.G."/>
        </authorList>
    </citation>
    <scope>NUCLEOTIDE SEQUENCE</scope>
    <source>
        <strain evidence="3">Jacobina</strain>
        <tissue evidence="3">Midgut</tissue>
    </source>
</reference>
<feature type="transmembrane region" description="Helical" evidence="1">
    <location>
        <begin position="292"/>
        <end position="312"/>
    </location>
</feature>
<evidence type="ECO:0000256" key="1">
    <source>
        <dbReference type="SAM" id="Phobius"/>
    </source>
</evidence>
<feature type="domain" description="DUF7802" evidence="2">
    <location>
        <begin position="20"/>
        <end position="404"/>
    </location>
</feature>
<feature type="transmembrane region" description="Helical" evidence="1">
    <location>
        <begin position="68"/>
        <end position="87"/>
    </location>
</feature>
<feature type="transmembrane region" description="Helical" evidence="1">
    <location>
        <begin position="40"/>
        <end position="61"/>
    </location>
</feature>
<feature type="transmembrane region" description="Helical" evidence="1">
    <location>
        <begin position="251"/>
        <end position="272"/>
    </location>
</feature>
<dbReference type="Pfam" id="PF25085">
    <property type="entry name" value="DUF7802"/>
    <property type="match status" value="1"/>
</dbReference>
<feature type="transmembrane region" description="Helical" evidence="1">
    <location>
        <begin position="389"/>
        <end position="409"/>
    </location>
</feature>
<evidence type="ECO:0000313" key="5">
    <source>
        <dbReference type="Proteomes" id="UP000092461"/>
    </source>
</evidence>
<dbReference type="PANTHER" id="PTHR35982:SF1">
    <property type="entry name" value="SPIROCYCLASE, AVEC FAMILY"/>
    <property type="match status" value="1"/>
</dbReference>
<sequence length="435" mass="49906">MTGKKIEGFGEELEKIEYSSFFEWLVSFEDPVNLYRAHPSYSYCQAIFLLGAAIISLHCTWKGGRWPFLFAAAIGQGLTVELASYWIPHIDNFWQSLTPVMFFGHRLPLYIIFLYPVFYYHSSWAVSKLKLRCGLVEHLAVGVLTVLIDLPYDIIGAKFVHWIWHDTDPNIADRHYWVPWNSYYFHASFAAFWSFIFHSSRKLFSGSKTPSNKWEAGPIKAEIASVILASLLGMPGGCLFFLILYHPFHDVFGVHSEVTTVTLLVTFIVIIWKFDRNSLRSGIVEKMKILDWALIVHLILHYLTFLGTAIFFNPEEQIIIGLHEPIGDCKSTVPVETLLKTLTKKQFLCATNYDEKYYDFHCLPGKKVPKDGSVWYTVCGTPFENRVEYILVLSLIAFVAFIVFSSIHFDGKQQVATVNTSMKSSRDTKKKTKVQ</sequence>
<proteinExistence type="predicted"/>
<keyword evidence="1" id="KW-0812">Transmembrane</keyword>
<feature type="transmembrane region" description="Helical" evidence="1">
    <location>
        <begin position="221"/>
        <end position="245"/>
    </location>
</feature>
<protein>
    <submittedName>
        <fullName evidence="3">Putative conserved plasma membrane protein</fullName>
    </submittedName>
</protein>
<dbReference type="PANTHER" id="PTHR35982">
    <property type="entry name" value="AGAP005361-PA"/>
    <property type="match status" value="1"/>
</dbReference>
<evidence type="ECO:0000313" key="3">
    <source>
        <dbReference type="EMBL" id="MBC1170604.1"/>
    </source>
</evidence>
<keyword evidence="5" id="KW-1185">Reference proteome</keyword>
<evidence type="ECO:0000259" key="2">
    <source>
        <dbReference type="Pfam" id="PF25085"/>
    </source>
</evidence>
<name>A0A1B0EZ80_LUTLO</name>
<feature type="transmembrane region" description="Helical" evidence="1">
    <location>
        <begin position="183"/>
        <end position="200"/>
    </location>
</feature>
<reference evidence="5" key="1">
    <citation type="submission" date="2012-05" db="EMBL/GenBank/DDBJ databases">
        <title>Whole Genome Assembly of Lutzomyia longipalpis.</title>
        <authorList>
            <person name="Richards S."/>
            <person name="Qu C."/>
            <person name="Dillon R."/>
            <person name="Worley K."/>
            <person name="Scherer S."/>
            <person name="Batterton M."/>
            <person name="Taylor A."/>
            <person name="Hawes A."/>
            <person name="Hernandez B."/>
            <person name="Kovar C."/>
            <person name="Mandapat C."/>
            <person name="Pham C."/>
            <person name="Qu C."/>
            <person name="Jing C."/>
            <person name="Bess C."/>
            <person name="Bandaranaike D."/>
            <person name="Ngo D."/>
            <person name="Ongeri F."/>
            <person name="Arias F."/>
            <person name="Lara F."/>
            <person name="Weissenberger G."/>
            <person name="Kamau G."/>
            <person name="Han H."/>
            <person name="Shen H."/>
            <person name="Dinh H."/>
            <person name="Khalil I."/>
            <person name="Jones J."/>
            <person name="Shafer J."/>
            <person name="Jayaseelan J."/>
            <person name="Quiroz J."/>
            <person name="Blankenburg K."/>
            <person name="Nguyen L."/>
            <person name="Jackson L."/>
            <person name="Francisco L."/>
            <person name="Tang L.-Y."/>
            <person name="Pu L.-L."/>
            <person name="Perales L."/>
            <person name="Lorensuhewa L."/>
            <person name="Munidasa M."/>
            <person name="Coyle M."/>
            <person name="Taylor M."/>
            <person name="Puazo M."/>
            <person name="Firestine M."/>
            <person name="Scheel M."/>
            <person name="Javaid M."/>
            <person name="Wang M."/>
            <person name="Li M."/>
            <person name="Tabassum N."/>
            <person name="Saada N."/>
            <person name="Osuji N."/>
            <person name="Aqrawi P."/>
            <person name="Fu Q."/>
            <person name="Thornton R."/>
            <person name="Raj R."/>
            <person name="Goodspeed R."/>
            <person name="Mata R."/>
            <person name="Najjar R."/>
            <person name="Gubbala S."/>
            <person name="Lee S."/>
            <person name="Denson S."/>
            <person name="Patil S."/>
            <person name="Macmil S."/>
            <person name="Qi S."/>
            <person name="Matskevitch T."/>
            <person name="Palculict T."/>
            <person name="Mathew T."/>
            <person name="Vee V."/>
            <person name="Velamala V."/>
            <person name="Korchina V."/>
            <person name="Cai W."/>
            <person name="Liu W."/>
            <person name="Dai W."/>
            <person name="Zou X."/>
            <person name="Zhu Y."/>
            <person name="Zhang Y."/>
            <person name="Wu Y.-Q."/>
            <person name="Xin Y."/>
            <person name="Nazarath L."/>
            <person name="Kovar C."/>
            <person name="Han Y."/>
            <person name="Muzny D."/>
            <person name="Gibbs R."/>
        </authorList>
    </citation>
    <scope>NUCLEOTIDE SEQUENCE [LARGE SCALE GENOMIC DNA]</scope>
    <source>
        <strain evidence="5">Jacobina</strain>
    </source>
</reference>
<feature type="transmembrane region" description="Helical" evidence="1">
    <location>
        <begin position="139"/>
        <end position="163"/>
    </location>
</feature>
<dbReference type="VEuPathDB" id="VectorBase:LLOJ006669"/>
<reference evidence="4" key="3">
    <citation type="submission" date="2020-05" db="UniProtKB">
        <authorList>
            <consortium name="EnsemblMetazoa"/>
        </authorList>
    </citation>
    <scope>IDENTIFICATION</scope>
    <source>
        <strain evidence="4">Jacobina</strain>
    </source>
</reference>
<dbReference type="VEuPathDB" id="VectorBase:LLONM1_002155"/>
<organism evidence="4 5">
    <name type="scientific">Lutzomyia longipalpis</name>
    <name type="common">Sand fly</name>
    <dbReference type="NCBI Taxonomy" id="7200"/>
    <lineage>
        <taxon>Eukaryota</taxon>
        <taxon>Metazoa</taxon>
        <taxon>Ecdysozoa</taxon>
        <taxon>Arthropoda</taxon>
        <taxon>Hexapoda</taxon>
        <taxon>Insecta</taxon>
        <taxon>Pterygota</taxon>
        <taxon>Neoptera</taxon>
        <taxon>Endopterygota</taxon>
        <taxon>Diptera</taxon>
        <taxon>Nematocera</taxon>
        <taxon>Psychodoidea</taxon>
        <taxon>Psychodidae</taxon>
        <taxon>Lutzomyia</taxon>
        <taxon>Lutzomyia</taxon>
    </lineage>
</organism>
<dbReference type="InterPro" id="IPR056704">
    <property type="entry name" value="DUF7802"/>
</dbReference>
<feature type="transmembrane region" description="Helical" evidence="1">
    <location>
        <begin position="107"/>
        <end position="127"/>
    </location>
</feature>
<evidence type="ECO:0000313" key="4">
    <source>
        <dbReference type="EnsemblMetazoa" id="LLOJ006669-PA"/>
    </source>
</evidence>
<dbReference type="AlphaFoldDB" id="A0A1B0EZ80"/>
<keyword evidence="1" id="KW-1133">Transmembrane helix</keyword>